<keyword evidence="1" id="KW-0472">Membrane</keyword>
<evidence type="ECO:0000256" key="1">
    <source>
        <dbReference type="SAM" id="Phobius"/>
    </source>
</evidence>
<name>A0A9N6ZF21_9VIRU</name>
<accession>A0A9N6ZF21</accession>
<feature type="transmembrane region" description="Helical" evidence="1">
    <location>
        <begin position="14"/>
        <end position="32"/>
    </location>
</feature>
<gene>
    <name evidence="2" type="ORF">ORM20_00149</name>
</gene>
<organism evidence="2">
    <name type="scientific">Ochrobactrum phage ORM_20</name>
    <dbReference type="NCBI Taxonomy" id="2985243"/>
    <lineage>
        <taxon>Viruses</taxon>
    </lineage>
</organism>
<keyword evidence="1" id="KW-1133">Transmembrane helix</keyword>
<keyword evidence="1" id="KW-0812">Transmembrane</keyword>
<evidence type="ECO:0000313" key="2">
    <source>
        <dbReference type="EMBL" id="CAI3971198.1"/>
    </source>
</evidence>
<dbReference type="EMBL" id="OX359470">
    <property type="protein sequence ID" value="CAI3971198.1"/>
    <property type="molecule type" value="Genomic_DNA"/>
</dbReference>
<reference evidence="2" key="1">
    <citation type="submission" date="2022-10" db="EMBL/GenBank/DDBJ databases">
        <authorList>
            <person name="Meaden S."/>
        </authorList>
    </citation>
    <scope>NUCLEOTIDE SEQUENCE</scope>
</reference>
<proteinExistence type="predicted"/>
<sequence>MHEFLGEIVNKDPIGNSIFLMYILAIITLNKWNRPRT</sequence>
<protein>
    <submittedName>
        <fullName evidence="2">Uncharacterized protein</fullName>
    </submittedName>
</protein>